<dbReference type="InterPro" id="IPR055181">
    <property type="entry name" value="FGAR-AT_PurM_N-like"/>
</dbReference>
<dbReference type="PANTHER" id="PTHR10099:SF1">
    <property type="entry name" value="PHOSPHORIBOSYLFORMYLGLYCINAMIDINE SYNTHASE"/>
    <property type="match status" value="1"/>
</dbReference>
<dbReference type="Pfam" id="PF02769">
    <property type="entry name" value="AIRS_C"/>
    <property type="match status" value="2"/>
</dbReference>
<keyword evidence="7 12" id="KW-0658">Purine biosynthesis</keyword>
<evidence type="ECO:0000256" key="11">
    <source>
        <dbReference type="ARBA" id="ARBA00052585"/>
    </source>
</evidence>
<evidence type="ECO:0000313" key="18">
    <source>
        <dbReference type="EMBL" id="RNF67648.1"/>
    </source>
</evidence>
<evidence type="ECO:0000256" key="9">
    <source>
        <dbReference type="ARBA" id="ARBA00022842"/>
    </source>
</evidence>
<evidence type="ECO:0000256" key="7">
    <source>
        <dbReference type="ARBA" id="ARBA00022755"/>
    </source>
</evidence>
<comment type="similarity">
    <text evidence="2 12">In the N-terminal section; belongs to the FGAMS family.</text>
</comment>
<dbReference type="GO" id="GO:0046872">
    <property type="term" value="F:metal ion binding"/>
    <property type="evidence" value="ECO:0007669"/>
    <property type="project" value="UniProtKB-KW"/>
</dbReference>
<dbReference type="RefSeq" id="WP_123102402.1">
    <property type="nucleotide sequence ID" value="NZ_CP127527.1"/>
</dbReference>
<comment type="caution">
    <text evidence="12">Lacks conserved residue(s) required for the propagation of feature annotation.</text>
</comment>
<dbReference type="Pfam" id="PF18076">
    <property type="entry name" value="FGAR-AT_N"/>
    <property type="match status" value="1"/>
</dbReference>
<dbReference type="InterPro" id="IPR036676">
    <property type="entry name" value="PurM-like_C_sf"/>
</dbReference>
<dbReference type="CDD" id="cd01740">
    <property type="entry name" value="GATase1_FGAR_AT"/>
    <property type="match status" value="1"/>
</dbReference>
<dbReference type="FunFam" id="3.30.1330.10:FF:000005">
    <property type="entry name" value="Phosphoribosylformylglycinamidine synthase"/>
    <property type="match status" value="1"/>
</dbReference>
<dbReference type="SUPFAM" id="SSF55326">
    <property type="entry name" value="PurM N-terminal domain-like"/>
    <property type="match status" value="2"/>
</dbReference>
<comment type="pathway">
    <text evidence="1 12">Purine metabolism; IMP biosynthesis via de novo pathway; 5-amino-1-(5-phospho-D-ribosyl)imidazole from N(2)-formyl-N(1)-(5-phospho-D-ribosyl)glycinamide: step 1/2.</text>
</comment>
<dbReference type="GO" id="GO:0006189">
    <property type="term" value="P:'de novo' IMP biosynthetic process"/>
    <property type="evidence" value="ECO:0007669"/>
    <property type="project" value="UniProtKB-UniRule"/>
</dbReference>
<name>A0A3M8RGF3_9PROT</name>
<dbReference type="SUPFAM" id="SSF56042">
    <property type="entry name" value="PurM C-terminal domain-like"/>
    <property type="match status" value="2"/>
</dbReference>
<dbReference type="Gene3D" id="1.10.8.750">
    <property type="entry name" value="Phosphoribosylformylglycinamidine synthase, linker domain"/>
    <property type="match status" value="1"/>
</dbReference>
<dbReference type="EMBL" id="RIZI01000132">
    <property type="protein sequence ID" value="RNF67648.1"/>
    <property type="molecule type" value="Genomic_DNA"/>
</dbReference>
<evidence type="ECO:0000259" key="16">
    <source>
        <dbReference type="Pfam" id="PF18076"/>
    </source>
</evidence>
<evidence type="ECO:0000256" key="6">
    <source>
        <dbReference type="ARBA" id="ARBA00022741"/>
    </source>
</evidence>
<dbReference type="FunFam" id="3.40.50.880:FF:000008">
    <property type="entry name" value="Phosphoribosylformylglycinamidine synthase"/>
    <property type="match status" value="1"/>
</dbReference>
<dbReference type="InterPro" id="IPR040707">
    <property type="entry name" value="FGAR-AT_N"/>
</dbReference>
<feature type="region of interest" description="Disordered" evidence="13">
    <location>
        <begin position="303"/>
        <end position="330"/>
    </location>
</feature>
<comment type="subunit">
    <text evidence="12">Monomer.</text>
</comment>
<dbReference type="SMART" id="SM01211">
    <property type="entry name" value="GATase_5"/>
    <property type="match status" value="1"/>
</dbReference>
<evidence type="ECO:0000256" key="12">
    <source>
        <dbReference type="HAMAP-Rule" id="MF_00419"/>
    </source>
</evidence>
<feature type="domain" description="Phosphoribosylformylglycinamidine synthase linker" evidence="15">
    <location>
        <begin position="173"/>
        <end position="222"/>
    </location>
</feature>
<dbReference type="GO" id="GO:0005524">
    <property type="term" value="F:ATP binding"/>
    <property type="evidence" value="ECO:0007669"/>
    <property type="project" value="UniProtKB-UniRule"/>
</dbReference>
<feature type="domain" description="PurM-like C-terminal" evidence="14">
    <location>
        <begin position="430"/>
        <end position="587"/>
    </location>
</feature>
<dbReference type="GO" id="GO:0005737">
    <property type="term" value="C:cytoplasm"/>
    <property type="evidence" value="ECO:0007669"/>
    <property type="project" value="UniProtKB-SubCell"/>
</dbReference>
<comment type="catalytic activity">
    <reaction evidence="11 12">
        <text>N(2)-formyl-N(1)-(5-phospho-beta-D-ribosyl)glycinamide + L-glutamine + ATP + H2O = 2-formamido-N(1)-(5-O-phospho-beta-D-ribosyl)acetamidine + L-glutamate + ADP + phosphate + H(+)</text>
        <dbReference type="Rhea" id="RHEA:17129"/>
        <dbReference type="ChEBI" id="CHEBI:15377"/>
        <dbReference type="ChEBI" id="CHEBI:15378"/>
        <dbReference type="ChEBI" id="CHEBI:29985"/>
        <dbReference type="ChEBI" id="CHEBI:30616"/>
        <dbReference type="ChEBI" id="CHEBI:43474"/>
        <dbReference type="ChEBI" id="CHEBI:58359"/>
        <dbReference type="ChEBI" id="CHEBI:147286"/>
        <dbReference type="ChEBI" id="CHEBI:147287"/>
        <dbReference type="ChEBI" id="CHEBI:456216"/>
        <dbReference type="EC" id="6.3.5.3"/>
    </reaction>
</comment>
<feature type="binding site" evidence="12">
    <location>
        <position position="881"/>
    </location>
    <ligand>
        <name>Mg(2+)</name>
        <dbReference type="ChEBI" id="CHEBI:18420"/>
    </ligand>
</feature>
<evidence type="ECO:0000259" key="15">
    <source>
        <dbReference type="Pfam" id="PF18072"/>
    </source>
</evidence>
<feature type="binding site" evidence="12">
    <location>
        <position position="676"/>
    </location>
    <ligand>
        <name>ATP</name>
        <dbReference type="ChEBI" id="CHEBI:30616"/>
    </ligand>
</feature>
<feature type="binding site" evidence="12">
    <location>
        <position position="720"/>
    </location>
    <ligand>
        <name>Mg(2+)</name>
        <dbReference type="ChEBI" id="CHEBI:18420"/>
    </ligand>
</feature>
<evidence type="ECO:0000256" key="2">
    <source>
        <dbReference type="ARBA" id="ARBA00008608"/>
    </source>
</evidence>
<comment type="function">
    <text evidence="12">Phosphoribosylformylglycinamidine synthase involved in the purines biosynthetic pathway. Catalyzes the ATP-dependent conversion of formylglycinamide ribonucleotide (FGAR) and glutamine to yield formylglycinamidine ribonucleotide (FGAM) and glutamate.</text>
</comment>
<dbReference type="InterPro" id="IPR010918">
    <property type="entry name" value="PurM-like_C_dom"/>
</dbReference>
<gene>
    <name evidence="12" type="primary">purL</name>
    <name evidence="18" type="ORF">EC580_03980</name>
</gene>
<keyword evidence="4 12" id="KW-0436">Ligase</keyword>
<dbReference type="Pfam" id="PF13507">
    <property type="entry name" value="GATase_5"/>
    <property type="match status" value="1"/>
</dbReference>
<keyword evidence="5 12" id="KW-0479">Metal-binding</keyword>
<dbReference type="Gene3D" id="3.90.650.10">
    <property type="entry name" value="PurM-like C-terminal domain"/>
    <property type="match status" value="2"/>
</dbReference>
<feature type="binding site" evidence="12">
    <location>
        <position position="883"/>
    </location>
    <ligand>
        <name>ATP</name>
        <dbReference type="ChEBI" id="CHEBI:30616"/>
    </ligand>
</feature>
<dbReference type="SUPFAM" id="SSF109736">
    <property type="entry name" value="FGAM synthase PurL, linker domain"/>
    <property type="match status" value="1"/>
</dbReference>
<dbReference type="CDD" id="cd02204">
    <property type="entry name" value="PurL_repeat2"/>
    <property type="match status" value="1"/>
</dbReference>
<comment type="subcellular location">
    <subcellularLocation>
        <location evidence="12">Cytoplasm</location>
    </subcellularLocation>
</comment>
<feature type="active site" evidence="12">
    <location>
        <position position="1252"/>
    </location>
</feature>
<dbReference type="InterPro" id="IPR029062">
    <property type="entry name" value="Class_I_gatase-like"/>
</dbReference>
<dbReference type="HAMAP" id="MF_00419">
    <property type="entry name" value="PurL_1"/>
    <property type="match status" value="1"/>
</dbReference>
<keyword evidence="8 12" id="KW-0067">ATP-binding</keyword>
<dbReference type="PANTHER" id="PTHR10099">
    <property type="entry name" value="PHOSPHORIBOSYLFORMYLGLYCINAMIDINE SYNTHASE"/>
    <property type="match status" value="1"/>
</dbReference>
<dbReference type="SUPFAM" id="SSF52317">
    <property type="entry name" value="Class I glutamine amidotransferase-like"/>
    <property type="match status" value="1"/>
</dbReference>
<evidence type="ECO:0000259" key="14">
    <source>
        <dbReference type="Pfam" id="PF02769"/>
    </source>
</evidence>
<feature type="domain" description="FGAR-AT PurM N-terminal-like" evidence="17">
    <location>
        <begin position="646"/>
        <end position="805"/>
    </location>
</feature>
<keyword evidence="9 12" id="KW-0460">Magnesium</keyword>
<evidence type="ECO:0000256" key="1">
    <source>
        <dbReference type="ARBA" id="ARBA00004920"/>
    </source>
</evidence>
<evidence type="ECO:0000256" key="10">
    <source>
        <dbReference type="ARBA" id="ARBA00022962"/>
    </source>
</evidence>
<dbReference type="UniPathway" id="UPA00074">
    <property type="reaction ID" value="UER00128"/>
</dbReference>
<dbReference type="Gene3D" id="3.40.50.880">
    <property type="match status" value="1"/>
</dbReference>
<evidence type="ECO:0000256" key="4">
    <source>
        <dbReference type="ARBA" id="ARBA00022598"/>
    </source>
</evidence>
<dbReference type="NCBIfam" id="NF003672">
    <property type="entry name" value="PRK05297.1"/>
    <property type="match status" value="1"/>
</dbReference>
<dbReference type="FunFam" id="1.10.8.750:FF:000002">
    <property type="entry name" value="Phosphoribosylformylglycinamidine synthase"/>
    <property type="match status" value="1"/>
</dbReference>
<accession>A0A3M8RGF3</accession>
<dbReference type="Gene3D" id="3.30.1330.10">
    <property type="entry name" value="PurM-like, N-terminal domain"/>
    <property type="match status" value="2"/>
</dbReference>
<proteinExistence type="inferred from homology"/>
<dbReference type="SUPFAM" id="SSF82697">
    <property type="entry name" value="PurS-like"/>
    <property type="match status" value="1"/>
</dbReference>
<evidence type="ECO:0000259" key="17">
    <source>
        <dbReference type="Pfam" id="PF22689"/>
    </source>
</evidence>
<feature type="binding site" evidence="12">
    <location>
        <position position="716"/>
    </location>
    <ligand>
        <name>Mg(2+)</name>
        <dbReference type="ChEBI" id="CHEBI:18420"/>
    </ligand>
</feature>
<dbReference type="InterPro" id="IPR036604">
    <property type="entry name" value="PurS-like_sf"/>
</dbReference>
<reference evidence="18" key="1">
    <citation type="submission" date="2018-10" db="EMBL/GenBank/DDBJ databases">
        <title>Acidithiobacillus sulfuriphilus sp. nov.: an extremely acidophilic sulfur-oxidizing chemolithotroph isolated from a neutral pH environment.</title>
        <authorList>
            <person name="Falagan C."/>
            <person name="Moya-Beltran A."/>
            <person name="Quatrini R."/>
            <person name="Johnson D.B."/>
        </authorList>
    </citation>
    <scope>NUCLEOTIDE SEQUENCE [LARGE SCALE GENOMIC DNA]</scope>
    <source>
        <strain evidence="18">CJ-2</strain>
    </source>
</reference>
<feature type="binding site" evidence="12">
    <location>
        <begin position="308"/>
        <end position="319"/>
    </location>
    <ligand>
        <name>ATP</name>
        <dbReference type="ChEBI" id="CHEBI:30616"/>
    </ligand>
</feature>
<dbReference type="InterPro" id="IPR041609">
    <property type="entry name" value="PurL_linker"/>
</dbReference>
<organism evidence="18">
    <name type="scientific">Acidithiobacillus sulfuriphilus</name>
    <dbReference type="NCBI Taxonomy" id="1867749"/>
    <lineage>
        <taxon>Bacteria</taxon>
        <taxon>Pseudomonadati</taxon>
        <taxon>Pseudomonadota</taxon>
        <taxon>Acidithiobacillia</taxon>
        <taxon>Acidithiobacillales</taxon>
        <taxon>Acidithiobacillaceae</taxon>
        <taxon>Acidithiobacillus</taxon>
    </lineage>
</organism>
<dbReference type="CDD" id="cd02203">
    <property type="entry name" value="PurL_repeat1"/>
    <property type="match status" value="1"/>
</dbReference>
<dbReference type="Pfam" id="PF18072">
    <property type="entry name" value="FGAR-AT_linker"/>
    <property type="match status" value="1"/>
</dbReference>
<protein>
    <recommendedName>
        <fullName evidence="12">Phosphoribosylformylglycinamidine synthase</fullName>
        <shortName evidence="12">FGAM synthase</shortName>
        <shortName evidence="12">FGAMS</shortName>
        <ecNumber evidence="12">6.3.5.3</ecNumber>
    </recommendedName>
    <alternativeName>
        <fullName evidence="12">Formylglycinamide ribonucleotide amidotransferase</fullName>
        <shortName evidence="12">FGAR amidotransferase</shortName>
        <shortName evidence="12">FGAR-AT</shortName>
    </alternativeName>
</protein>
<feature type="binding site" evidence="12">
    <location>
        <position position="677"/>
    </location>
    <ligand>
        <name>Mg(2+)</name>
        <dbReference type="ChEBI" id="CHEBI:18420"/>
    </ligand>
</feature>
<dbReference type="OrthoDB" id="5287068at2"/>
<feature type="active site" description="Nucleophile" evidence="12">
    <location>
        <position position="1127"/>
    </location>
</feature>
<comment type="caution">
    <text evidence="18">The sequence shown here is derived from an EMBL/GenBank/DDBJ whole genome shotgun (WGS) entry which is preliminary data.</text>
</comment>
<dbReference type="InterPro" id="IPR010073">
    <property type="entry name" value="PurL_large"/>
</dbReference>
<dbReference type="InterPro" id="IPR036921">
    <property type="entry name" value="PurM-like_N_sf"/>
</dbReference>
<evidence type="ECO:0000256" key="8">
    <source>
        <dbReference type="ARBA" id="ARBA00022840"/>
    </source>
</evidence>
<sequence length="1285" mass="138462">MLLLRGSPALSAFRLQKIQAALQEQGVALAQFSAAFIHLVDLDGPMSGDERALLERLLHYGEGPADTLAQGQQMVVLPRFGTISPWSSKATDIAHHCGLRSVRRIERGIVYTLLSPDGLPFAADLLGLCARRLHDPMTETVVLDLAQAEGLFRHPDPAPLQRIPLLEEGPAALEQANVGLGLALSPAELDYLTEYFRGLGRNPSDAELMMFAQANSEHCRHKVFNARFRIDGRDQDLSLFAMIRETHRHHPQGTLSAYRDNAAVMEGHQARPFFRNAQGVYGFGDEAMDILMKVETHNHPTAISPFPGAATGSGGEIRDEGATGRGGKPKAGLTGFSVSHLRIPGYLQPWEVRDYGCPGRIAAALEIMRDGPLGAAAFNNEFGRPAIAGYLRVFEGELGGIQRGFHKPIMLAGGIGQIRRPLVEKQPLPVGTKILVIGGPAMLIGLGGGAASSVASGEGDEDLDFASVQRGNPEMERRAQEVIEQCIALGEDSPILSIHDVGAGGLSNAVPEILHDGGRGGCLQLRAVPSEDRGMSPMQIWSNEAQERYVLAVAPERLDQVLAFCARERCPCAVLGEATEEEDLIVEDGLFQGRPVEMGMAALLGCPPRMARDSRHQVTLGRELERGEMDLREAAYRVLRHPSVASKEFLITIGDRSVGGLVCRDPMVGPWQVPVADCAVTASDFVGYCGEAMAMGERPPVAVLDAPASGRLAVVEALTNLFAADVRAMGDIKLSANWMAAVDHPGEDAALYDTVRAVAMDLCRELDLSIPVGKDSLSMKTVWREGGKEKAVVSPLSLVISAFAPVADVRRTWTPQWSAQPDTELWLVDLGQGRLGASILAQVYGQMGATVPDLDDAGLLRALFSALSRLRAEGLVLAYHDRSDGGLWASLCEMSFASRLGVELQLPAQADALAFLFAEEPGVLVQIPVAARTRVEEIWAAAGLRAQALRIGSVVADWRIRLYQGGRTLLDEAGSDLLRAWAENSYQMQALRDHPDCAAEAFAGSTATQPPLFARLPARPVPAPMVATGARPRVAILREQGVNGHVEMAAAFHQTGFEAVDVHMSDLIDGRHALTGFQALAACGGFSYGDVLGAGAGWAKSILFNSRLRDAFADFFADETRLALGVCNGCQMFSELREIIPGAEHWPRFLRNRSEQFEARLAMVEILDSPSVFFRGMAGTMAPIVVAHGEGRASFAHDAAATAAASLVNMRYVDAQGGPASRYPSNPNGSPGGIAGLCNDDGRISILMPHPERVIRSVQMSWFPKEWDETTPWRQLFANARRALI</sequence>
<evidence type="ECO:0000256" key="13">
    <source>
        <dbReference type="SAM" id="MobiDB-lite"/>
    </source>
</evidence>
<keyword evidence="10 12" id="KW-0315">Glutamine amidotransferase</keyword>
<feature type="domain" description="Phosphoribosylformylglycinamidine synthase N-terminal" evidence="16">
    <location>
        <begin position="36"/>
        <end position="152"/>
    </location>
</feature>
<evidence type="ECO:0000256" key="5">
    <source>
        <dbReference type="ARBA" id="ARBA00022723"/>
    </source>
</evidence>
<evidence type="ECO:0000256" key="3">
    <source>
        <dbReference type="ARBA" id="ARBA00022490"/>
    </source>
</evidence>
<dbReference type="Pfam" id="PF22689">
    <property type="entry name" value="FGAR-AT_PurM_N-like"/>
    <property type="match status" value="1"/>
</dbReference>
<dbReference type="EC" id="6.3.5.3" evidence="12"/>
<dbReference type="NCBIfam" id="TIGR01735">
    <property type="entry name" value="FGAM_synt"/>
    <property type="match status" value="1"/>
</dbReference>
<dbReference type="FunFam" id="3.90.650.10:FF:000024">
    <property type="entry name" value="Phosphoribosylformylglycinamidine synthase"/>
    <property type="match status" value="1"/>
</dbReference>
<feature type="active site" evidence="12">
    <location>
        <position position="1250"/>
    </location>
</feature>
<dbReference type="GO" id="GO:0004642">
    <property type="term" value="F:phosphoribosylformylglycinamidine synthase activity"/>
    <property type="evidence" value="ECO:0007669"/>
    <property type="project" value="UniProtKB-UniRule"/>
</dbReference>
<dbReference type="PROSITE" id="PS51273">
    <property type="entry name" value="GATASE_TYPE_1"/>
    <property type="match status" value="1"/>
</dbReference>
<keyword evidence="6 12" id="KW-0547">Nucleotide-binding</keyword>
<feature type="domain" description="PurM-like C-terminal" evidence="14">
    <location>
        <begin position="825"/>
        <end position="963"/>
    </location>
</feature>
<keyword evidence="3 12" id="KW-0963">Cytoplasm</keyword>